<dbReference type="OrthoDB" id="5919030at2"/>
<reference evidence="1 2" key="1">
    <citation type="submission" date="2019-03" db="EMBL/GenBank/DDBJ databases">
        <title>Freshwater and sediment microbial communities from various areas in North America, analyzing microbe dynamics in response to fracking.</title>
        <authorList>
            <person name="Lamendella R."/>
        </authorList>
    </citation>
    <scope>NUCLEOTIDE SEQUENCE [LARGE SCALE GENOMIC DNA]</scope>
    <source>
        <strain evidence="1 2">74A</strain>
    </source>
</reference>
<dbReference type="RefSeq" id="WP_133037424.1">
    <property type="nucleotide sequence ID" value="NZ_SLWF01000001.1"/>
</dbReference>
<dbReference type="AlphaFoldDB" id="A0A4R2FKP2"/>
<dbReference type="Proteomes" id="UP000294832">
    <property type="component" value="Unassembled WGS sequence"/>
</dbReference>
<sequence>MSRTINVAISEAKLAELMLAGHLCAAELQCLDRQSKQALWQLCLWSCGKRSQCAQCHKICGMAAKLPDFANELATAIVAPIMNEGK</sequence>
<comment type="caution">
    <text evidence="1">The sequence shown here is derived from an EMBL/GenBank/DDBJ whole genome shotgun (WGS) entry which is preliminary data.</text>
</comment>
<accession>A0A4R2FKP2</accession>
<proteinExistence type="predicted"/>
<protein>
    <submittedName>
        <fullName evidence="1">Uncharacterized protein</fullName>
    </submittedName>
</protein>
<evidence type="ECO:0000313" key="2">
    <source>
        <dbReference type="Proteomes" id="UP000294832"/>
    </source>
</evidence>
<dbReference type="EMBL" id="SLWF01000001">
    <property type="protein sequence ID" value="TCN90690.1"/>
    <property type="molecule type" value="Genomic_DNA"/>
</dbReference>
<gene>
    <name evidence="1" type="ORF">EDC91_101160</name>
</gene>
<evidence type="ECO:0000313" key="1">
    <source>
        <dbReference type="EMBL" id="TCN90690.1"/>
    </source>
</evidence>
<name>A0A4R2FKP2_9GAMM</name>
<keyword evidence="2" id="KW-1185">Reference proteome</keyword>
<organism evidence="1 2">
    <name type="scientific">Shewanella fodinae</name>
    <dbReference type="NCBI Taxonomy" id="552357"/>
    <lineage>
        <taxon>Bacteria</taxon>
        <taxon>Pseudomonadati</taxon>
        <taxon>Pseudomonadota</taxon>
        <taxon>Gammaproteobacteria</taxon>
        <taxon>Alteromonadales</taxon>
        <taxon>Shewanellaceae</taxon>
        <taxon>Shewanella</taxon>
    </lineage>
</organism>